<feature type="signal peptide" evidence="1">
    <location>
        <begin position="1"/>
        <end position="18"/>
    </location>
</feature>
<organism evidence="2 3">
    <name type="scientific">Pieris macdunnoughi</name>
    <dbReference type="NCBI Taxonomy" id="345717"/>
    <lineage>
        <taxon>Eukaryota</taxon>
        <taxon>Metazoa</taxon>
        <taxon>Ecdysozoa</taxon>
        <taxon>Arthropoda</taxon>
        <taxon>Hexapoda</taxon>
        <taxon>Insecta</taxon>
        <taxon>Pterygota</taxon>
        <taxon>Neoptera</taxon>
        <taxon>Endopterygota</taxon>
        <taxon>Lepidoptera</taxon>
        <taxon>Glossata</taxon>
        <taxon>Ditrysia</taxon>
        <taxon>Papilionoidea</taxon>
        <taxon>Pieridae</taxon>
        <taxon>Pierinae</taxon>
        <taxon>Pieris</taxon>
    </lineage>
</organism>
<protein>
    <submittedName>
        <fullName evidence="2">Uncharacterized protein</fullName>
    </submittedName>
</protein>
<accession>A0A821VXE6</accession>
<sequence length="100" mass="11286">MFIALFATVYLLAISIEARVIKIDGIPLTSQEVIIKIDLNNESNPTARVRIIEREPTNMEAGFKKVVPTLENRNFIGDNKCPENYKKIGPKCVEIKKPKS</sequence>
<gene>
    <name evidence="2" type="ORF">PMACD_LOCUS12623</name>
</gene>
<evidence type="ECO:0000256" key="1">
    <source>
        <dbReference type="SAM" id="SignalP"/>
    </source>
</evidence>
<feature type="chain" id="PRO_5032634683" evidence="1">
    <location>
        <begin position="19"/>
        <end position="100"/>
    </location>
</feature>
<evidence type="ECO:0000313" key="3">
    <source>
        <dbReference type="Proteomes" id="UP000663880"/>
    </source>
</evidence>
<proteinExistence type="predicted"/>
<reference evidence="2" key="1">
    <citation type="submission" date="2021-02" db="EMBL/GenBank/DDBJ databases">
        <authorList>
            <person name="Steward A R."/>
        </authorList>
    </citation>
    <scope>NUCLEOTIDE SEQUENCE</scope>
</reference>
<name>A0A821VXE6_9NEOP</name>
<comment type="caution">
    <text evidence="2">The sequence shown here is derived from an EMBL/GenBank/DDBJ whole genome shotgun (WGS) entry which is preliminary data.</text>
</comment>
<keyword evidence="3" id="KW-1185">Reference proteome</keyword>
<dbReference type="EMBL" id="CAJOBZ010000050">
    <property type="protein sequence ID" value="CAF4916423.1"/>
    <property type="molecule type" value="Genomic_DNA"/>
</dbReference>
<keyword evidence="1" id="KW-0732">Signal</keyword>
<evidence type="ECO:0000313" key="2">
    <source>
        <dbReference type="EMBL" id="CAF4916423.1"/>
    </source>
</evidence>
<dbReference type="Proteomes" id="UP000663880">
    <property type="component" value="Unassembled WGS sequence"/>
</dbReference>
<dbReference type="AlphaFoldDB" id="A0A821VXE6"/>